<dbReference type="InterPro" id="IPR023631">
    <property type="entry name" value="Amidase_dom"/>
</dbReference>
<dbReference type="Gene3D" id="3.90.1300.10">
    <property type="entry name" value="Amidase signature (AS) domain"/>
    <property type="match status" value="1"/>
</dbReference>
<dbReference type="GeneID" id="27662286"/>
<evidence type="ECO:0000313" key="5">
    <source>
        <dbReference type="EMBL" id="KJR79796.1"/>
    </source>
</evidence>
<dbReference type="OrthoDB" id="6428749at2759"/>
<evidence type="ECO:0000256" key="2">
    <source>
        <dbReference type="ARBA" id="ARBA00022801"/>
    </source>
</evidence>
<reference evidence="5 6" key="2">
    <citation type="journal article" date="2015" name="Eukaryot. Cell">
        <title>Asexual propagation of a virulent clone complex in a human and feline outbreak of sporotrichosis.</title>
        <authorList>
            <person name="Teixeira Mde M."/>
            <person name="Rodrigues A.M."/>
            <person name="Tsui C.K."/>
            <person name="de Almeida L.G."/>
            <person name="Van Diepeningen A.D."/>
            <person name="van den Ende B.G."/>
            <person name="Fernandes G.F."/>
            <person name="Kano R."/>
            <person name="Hamelin R.C."/>
            <person name="Lopes-Bezerra L.M."/>
            <person name="Vasconcelos A.T."/>
            <person name="de Hoog S."/>
            <person name="de Camargo Z.P."/>
            <person name="Felipe M.S."/>
        </authorList>
    </citation>
    <scope>NUCLEOTIDE SEQUENCE [LARGE SCALE GENOMIC DNA]</scope>
    <source>
        <strain evidence="5 6">1099-18</strain>
    </source>
</reference>
<keyword evidence="2" id="KW-0378">Hydrolase</keyword>
<feature type="active site" description="Acyl-ester intermediate" evidence="3">
    <location>
        <position position="237"/>
    </location>
</feature>
<proteinExistence type="inferred from homology"/>
<gene>
    <name evidence="5" type="ORF">SPSK_00026</name>
</gene>
<accession>A0A0F2LV83</accession>
<dbReference type="VEuPathDB" id="FungiDB:SPSK_00026"/>
<dbReference type="RefSeq" id="XP_016582472.1">
    <property type="nucleotide sequence ID" value="XM_016727009.1"/>
</dbReference>
<comment type="similarity">
    <text evidence="1">Belongs to the amidase family.</text>
</comment>
<feature type="active site" description="Charge relay system" evidence="3">
    <location>
        <position position="138"/>
    </location>
</feature>
<evidence type="ECO:0000256" key="1">
    <source>
        <dbReference type="ARBA" id="ARBA00009199"/>
    </source>
</evidence>
<comment type="caution">
    <text evidence="5">The sequence shown here is derived from an EMBL/GenBank/DDBJ whole genome shotgun (WGS) entry which is preliminary data.</text>
</comment>
<name>A0A0F2LV83_SPOSC</name>
<protein>
    <submittedName>
        <fullName evidence="5">Amidase</fullName>
    </submittedName>
</protein>
<dbReference type="PANTHER" id="PTHR46072">
    <property type="entry name" value="AMIDASE-RELATED-RELATED"/>
    <property type="match status" value="1"/>
</dbReference>
<feature type="domain" description="Amidase" evidence="4">
    <location>
        <begin position="84"/>
        <end position="535"/>
    </location>
</feature>
<dbReference type="EMBL" id="AXCR01000014">
    <property type="protein sequence ID" value="KJR79796.1"/>
    <property type="molecule type" value="Genomic_DNA"/>
</dbReference>
<evidence type="ECO:0000259" key="4">
    <source>
        <dbReference type="Pfam" id="PF01425"/>
    </source>
</evidence>
<dbReference type="InterPro" id="IPR036928">
    <property type="entry name" value="AS_sf"/>
</dbReference>
<dbReference type="KEGG" id="ssck:SPSK_00026"/>
<reference evidence="5 6" key="1">
    <citation type="journal article" date="2014" name="BMC Genomics">
        <title>Comparative genomics of the major fungal agents of human and animal Sporotrichosis: Sporothrix schenckii and Sporothrix brasiliensis.</title>
        <authorList>
            <person name="Teixeira M.M."/>
            <person name="de Almeida L.G."/>
            <person name="Kubitschek-Barreira P."/>
            <person name="Alves F.L."/>
            <person name="Kioshima E.S."/>
            <person name="Abadio A.K."/>
            <person name="Fernandes L."/>
            <person name="Derengowski L.S."/>
            <person name="Ferreira K.S."/>
            <person name="Souza R.C."/>
            <person name="Ruiz J.C."/>
            <person name="de Andrade N.C."/>
            <person name="Paes H.C."/>
            <person name="Nicola A.M."/>
            <person name="Albuquerque P."/>
            <person name="Gerber A.L."/>
            <person name="Martins V.P."/>
            <person name="Peconick L.D."/>
            <person name="Neto A.V."/>
            <person name="Chaucanez C.B."/>
            <person name="Silva P.A."/>
            <person name="Cunha O.L."/>
            <person name="de Oliveira F.F."/>
            <person name="dos Santos T.C."/>
            <person name="Barros A.L."/>
            <person name="Soares M.A."/>
            <person name="de Oliveira L.M."/>
            <person name="Marini M.M."/>
            <person name="Villalobos-Duno H."/>
            <person name="Cunha M.M."/>
            <person name="de Hoog S."/>
            <person name="da Silveira J.F."/>
            <person name="Henrissat B."/>
            <person name="Nino-Vega G.A."/>
            <person name="Cisalpino P.S."/>
            <person name="Mora-Montes H.M."/>
            <person name="Almeida S.R."/>
            <person name="Stajich J.E."/>
            <person name="Lopes-Bezerra L.M."/>
            <person name="Vasconcelos A.T."/>
            <person name="Felipe M.S."/>
        </authorList>
    </citation>
    <scope>NUCLEOTIDE SEQUENCE [LARGE SCALE GENOMIC DNA]</scope>
    <source>
        <strain evidence="5 6">1099-18</strain>
    </source>
</reference>
<organism evidence="5 6">
    <name type="scientific">Sporothrix schenckii 1099-18</name>
    <dbReference type="NCBI Taxonomy" id="1397361"/>
    <lineage>
        <taxon>Eukaryota</taxon>
        <taxon>Fungi</taxon>
        <taxon>Dikarya</taxon>
        <taxon>Ascomycota</taxon>
        <taxon>Pezizomycotina</taxon>
        <taxon>Sordariomycetes</taxon>
        <taxon>Sordariomycetidae</taxon>
        <taxon>Ophiostomatales</taxon>
        <taxon>Ophiostomataceae</taxon>
        <taxon>Sporothrix</taxon>
    </lineage>
</organism>
<feature type="active site" description="Charge relay system" evidence="3">
    <location>
        <position position="213"/>
    </location>
</feature>
<sequence length="549" mass="59536">MLPTAADIKPHYQQRIKHALSILEQSLPRDSILPELPAVDTLDVTDVPRTCGLLTDWEIEVTERYDATALVDLLATRKITAVALLHAFRKRASIAHQLTNCLTELLPEAITAAEAADAHIAETGKPLGPLHGLPVSLKEQIAVSGHATHAAFVAWIDNETQRDAHLTASLKAMGAIVFSRTAQPQSFMHLETSNNIYGATVHARDRTRTAGGSSGGETALLSMHATPLGFGGDIGGSIRAPSSLNGVWGFKPSVGRVSGSGVVVPSPGCDSIHGTLGAFTRSLRDLNLFHGAYSATKPWIDDPSLLPYAVSVESSTPLRQPLRIGIMNTDDVVTPLPPVQVVLEKVVTKLRTSPLVEVVPFKPLDHDVAWKVITANYWEDGGAKIRELCAESGEGLRPLTQWMMDECRANEAALGSTTQDRRAARDAFRARYSEHWSAANVDVVIAPVTTSTAPPLDTSRYWGYTAIWNLVDYPALAFPASDMVGGYGEDLSARVYEPRNDTEVYLFEHYNPQDSQNMPVGLQIVTRKWMDSECLAAAEIIEKLLVGSS</sequence>
<evidence type="ECO:0000256" key="3">
    <source>
        <dbReference type="PIRSR" id="PIRSR001221-1"/>
    </source>
</evidence>
<dbReference type="PANTHER" id="PTHR46072:SF4">
    <property type="entry name" value="AMIDASE C550.07-RELATED"/>
    <property type="match status" value="1"/>
</dbReference>
<dbReference type="Pfam" id="PF01425">
    <property type="entry name" value="Amidase"/>
    <property type="match status" value="1"/>
</dbReference>
<dbReference type="GO" id="GO:0016787">
    <property type="term" value="F:hydrolase activity"/>
    <property type="evidence" value="ECO:0007669"/>
    <property type="project" value="UniProtKB-KW"/>
</dbReference>
<dbReference type="AlphaFoldDB" id="A0A0F2LV83"/>
<dbReference type="Proteomes" id="UP000033710">
    <property type="component" value="Unassembled WGS sequence"/>
</dbReference>
<dbReference type="SUPFAM" id="SSF75304">
    <property type="entry name" value="Amidase signature (AS) enzymes"/>
    <property type="match status" value="1"/>
</dbReference>
<dbReference type="PIRSF" id="PIRSF001221">
    <property type="entry name" value="Amidase_fungi"/>
    <property type="match status" value="1"/>
</dbReference>
<evidence type="ECO:0000313" key="6">
    <source>
        <dbReference type="Proteomes" id="UP000033710"/>
    </source>
</evidence>